<accession>A0A4P7BXD4</accession>
<dbReference type="GO" id="GO:0016787">
    <property type="term" value="F:hydrolase activity"/>
    <property type="evidence" value="ECO:0007669"/>
    <property type="project" value="UniProtKB-KW"/>
</dbReference>
<evidence type="ECO:0000313" key="2">
    <source>
        <dbReference type="Proteomes" id="UP000294325"/>
    </source>
</evidence>
<dbReference type="SUPFAM" id="SSF53474">
    <property type="entry name" value="alpha/beta-Hydrolases"/>
    <property type="match status" value="1"/>
</dbReference>
<keyword evidence="1" id="KW-0378">Hydrolase</keyword>
<evidence type="ECO:0000313" key="1">
    <source>
        <dbReference type="EMBL" id="QBQ53102.1"/>
    </source>
</evidence>
<organism evidence="1 2">
    <name type="scientific">Nitrosococcus wardiae</name>
    <dbReference type="NCBI Taxonomy" id="1814290"/>
    <lineage>
        <taxon>Bacteria</taxon>
        <taxon>Pseudomonadati</taxon>
        <taxon>Pseudomonadota</taxon>
        <taxon>Gammaproteobacteria</taxon>
        <taxon>Chromatiales</taxon>
        <taxon>Chromatiaceae</taxon>
        <taxon>Nitrosococcus</taxon>
    </lineage>
</organism>
<dbReference type="OrthoDB" id="5451115at2"/>
<dbReference type="EMBL" id="CP038033">
    <property type="protein sequence ID" value="QBQ53102.1"/>
    <property type="molecule type" value="Genomic_DNA"/>
</dbReference>
<dbReference type="RefSeq" id="WP_134356120.1">
    <property type="nucleotide sequence ID" value="NZ_CP038033.1"/>
</dbReference>
<dbReference type="PROSITE" id="PS51257">
    <property type="entry name" value="PROKAR_LIPOPROTEIN"/>
    <property type="match status" value="1"/>
</dbReference>
<dbReference type="AlphaFoldDB" id="A0A4P7BXD4"/>
<gene>
    <name evidence="1" type="ORF">E3U44_00225</name>
</gene>
<dbReference type="KEGG" id="nwr:E3U44_00225"/>
<dbReference type="Proteomes" id="UP000294325">
    <property type="component" value="Chromosome"/>
</dbReference>
<dbReference type="InterPro" id="IPR029058">
    <property type="entry name" value="AB_hydrolase_fold"/>
</dbReference>
<name>A0A4P7BXD4_9GAMM</name>
<dbReference type="Gene3D" id="3.40.50.1820">
    <property type="entry name" value="alpha/beta hydrolase"/>
    <property type="match status" value="1"/>
</dbReference>
<reference evidence="1 2" key="1">
    <citation type="submission" date="2019-03" db="EMBL/GenBank/DDBJ databases">
        <title>The genome sequence of Nitrosococcus wardiae strain D1FHST reveals the archetypal metabolic capacity of ammonia-oxidizing Gammaproteobacteria.</title>
        <authorList>
            <person name="Wang L."/>
            <person name="Lim C.K."/>
            <person name="Hanson T.E."/>
            <person name="Dang H."/>
            <person name="Klotz M.G."/>
        </authorList>
    </citation>
    <scope>NUCLEOTIDE SEQUENCE [LARGE SCALE GENOMIC DNA]</scope>
    <source>
        <strain evidence="1 2">D1FHS</strain>
    </source>
</reference>
<keyword evidence="2" id="KW-1185">Reference proteome</keyword>
<protein>
    <submittedName>
        <fullName evidence="1">Alpha/beta hydrolase</fullName>
    </submittedName>
</protein>
<proteinExistence type="predicted"/>
<sequence>MPVKSFPLMGLFLFLMGCVVSPTLSLDAKAREWGMTRKVIPGAEFRHVVYTHHFGQPRKTLHVYLDGDGSPWINRRWISRDPTPRNPLALRLMAQDSVPSVYLGRPCYHGLANDPPCTPQLWTYGRYSLRVVDSMAVALTHLLGADNFNELVLIGYSGGGALAMLLAERLPQTVAVVTIAGNLNPVAWARHHGYTSLWDSLNPSQQPPLNPVIFQLHLLGGRDQNILPSMVRPAVSRQKHAKLHLLADFDHVCCWWRIWPSVLAALHLRDHPMVSETMLSH</sequence>